<protein>
    <submittedName>
        <fullName evidence="10">Type 4 prepilin peptidase 1 Aspartic peptidase. MEROPS family A24A</fullName>
    </submittedName>
</protein>
<evidence type="ECO:0000313" key="11">
    <source>
        <dbReference type="Proteomes" id="UP000219068"/>
    </source>
</evidence>
<feature type="transmembrane region" description="Helical" evidence="7">
    <location>
        <begin position="158"/>
        <end position="176"/>
    </location>
</feature>
<keyword evidence="5 7" id="KW-1133">Transmembrane helix</keyword>
<feature type="domain" description="Prepilin type IV endopeptidase peptidase" evidence="8">
    <location>
        <begin position="141"/>
        <end position="247"/>
    </location>
</feature>
<feature type="transmembrane region" description="Helical" evidence="7">
    <location>
        <begin position="232"/>
        <end position="249"/>
    </location>
</feature>
<organism evidence="10 11">
    <name type="scientific">Thalassospira xiamenensis</name>
    <dbReference type="NCBI Taxonomy" id="220697"/>
    <lineage>
        <taxon>Bacteria</taxon>
        <taxon>Pseudomonadati</taxon>
        <taxon>Pseudomonadota</taxon>
        <taxon>Alphaproteobacteria</taxon>
        <taxon>Rhodospirillales</taxon>
        <taxon>Thalassospiraceae</taxon>
        <taxon>Thalassospira</taxon>
    </lineage>
</organism>
<dbReference type="InterPro" id="IPR010627">
    <property type="entry name" value="Prepilin_pept_A24_N"/>
</dbReference>
<comment type="similarity">
    <text evidence="2">Belongs to the peptidase A24 family.</text>
</comment>
<dbReference type="RefSeq" id="WP_097052952.1">
    <property type="nucleotide sequence ID" value="NZ_OBMM01000005.1"/>
</dbReference>
<keyword evidence="3" id="KW-1003">Cell membrane</keyword>
<gene>
    <name evidence="10" type="ORF">SAMN05428964_105431</name>
</gene>
<feature type="transmembrane region" description="Helical" evidence="7">
    <location>
        <begin position="182"/>
        <end position="202"/>
    </location>
</feature>
<dbReference type="AlphaFoldDB" id="A0A285TUC9"/>
<evidence type="ECO:0000256" key="3">
    <source>
        <dbReference type="ARBA" id="ARBA00022475"/>
    </source>
</evidence>
<dbReference type="EMBL" id="OBMM01000005">
    <property type="protein sequence ID" value="SOC27473.1"/>
    <property type="molecule type" value="Genomic_DNA"/>
</dbReference>
<evidence type="ECO:0000256" key="5">
    <source>
        <dbReference type="ARBA" id="ARBA00022989"/>
    </source>
</evidence>
<comment type="subcellular location">
    <subcellularLocation>
        <location evidence="1">Cell membrane</location>
        <topology evidence="1">Multi-pass membrane protein</topology>
    </subcellularLocation>
</comment>
<evidence type="ECO:0000259" key="8">
    <source>
        <dbReference type="Pfam" id="PF01478"/>
    </source>
</evidence>
<dbReference type="Proteomes" id="UP000219068">
    <property type="component" value="Unassembled WGS sequence"/>
</dbReference>
<sequence>MLEVISQYFSDWVWLFEQFPLFLASVVALLAALIASFFGVVAQRLPGMLGWEIPEEVASDVKANRHLPSTLGGRSKCDHCLRTIPAWSLIPVFGWLLSRGKCGSCAKPISPVYPCLEAVTSLVSGTVAYLLGPTPELIAILFLFWTGVLLAWIDIREYMLPDIIVIPIAVIGLLFSPFEQDAIMRFIGGAIGVGVPLLIMMLISLQKKVNAVAFGDVFLFGAYGTWVGPGSLVLGMFLCSLFCIVHCLVERGKGKDWVPMGPSICASFVIIAFLSTDTAQPLRDQVPFSFQYPELHCVVCKSPSYDSVEHLE</sequence>
<feature type="transmembrane region" description="Helical" evidence="7">
    <location>
        <begin position="137"/>
        <end position="153"/>
    </location>
</feature>
<evidence type="ECO:0000256" key="6">
    <source>
        <dbReference type="ARBA" id="ARBA00023136"/>
    </source>
</evidence>
<dbReference type="PANTHER" id="PTHR30487:SF0">
    <property type="entry name" value="PREPILIN LEADER PEPTIDASE_N-METHYLTRANSFERASE-RELATED"/>
    <property type="match status" value="1"/>
</dbReference>
<accession>A0A285TUC9</accession>
<reference evidence="10 11" key="1">
    <citation type="submission" date="2017-08" db="EMBL/GenBank/DDBJ databases">
        <authorList>
            <person name="de Groot N.N."/>
        </authorList>
    </citation>
    <scope>NUCLEOTIDE SEQUENCE [LARGE SCALE GENOMIC DNA]</scope>
    <source>
        <strain evidence="10 11">USBA 78</strain>
    </source>
</reference>
<evidence type="ECO:0000256" key="1">
    <source>
        <dbReference type="ARBA" id="ARBA00004651"/>
    </source>
</evidence>
<dbReference type="GO" id="GO:0006465">
    <property type="term" value="P:signal peptide processing"/>
    <property type="evidence" value="ECO:0007669"/>
    <property type="project" value="TreeGrafter"/>
</dbReference>
<evidence type="ECO:0000259" key="9">
    <source>
        <dbReference type="Pfam" id="PF06750"/>
    </source>
</evidence>
<name>A0A285TUC9_9PROT</name>
<dbReference type="Pfam" id="PF06750">
    <property type="entry name" value="A24_N_bact"/>
    <property type="match status" value="1"/>
</dbReference>
<keyword evidence="4 7" id="KW-0812">Transmembrane</keyword>
<evidence type="ECO:0000256" key="2">
    <source>
        <dbReference type="ARBA" id="ARBA00005801"/>
    </source>
</evidence>
<proteinExistence type="inferred from homology"/>
<evidence type="ECO:0000313" key="10">
    <source>
        <dbReference type="EMBL" id="SOC27473.1"/>
    </source>
</evidence>
<evidence type="ECO:0000256" key="7">
    <source>
        <dbReference type="SAM" id="Phobius"/>
    </source>
</evidence>
<dbReference type="PANTHER" id="PTHR30487">
    <property type="entry name" value="TYPE 4 PREPILIN-LIKE PROTEINS LEADER PEPTIDE-PROCESSING ENZYME"/>
    <property type="match status" value="1"/>
</dbReference>
<evidence type="ECO:0000256" key="4">
    <source>
        <dbReference type="ARBA" id="ARBA00022692"/>
    </source>
</evidence>
<dbReference type="Gene3D" id="1.20.120.1220">
    <property type="match status" value="1"/>
</dbReference>
<dbReference type="Pfam" id="PF01478">
    <property type="entry name" value="Peptidase_A24"/>
    <property type="match status" value="1"/>
</dbReference>
<dbReference type="GO" id="GO:0005886">
    <property type="term" value="C:plasma membrane"/>
    <property type="evidence" value="ECO:0007669"/>
    <property type="project" value="UniProtKB-SubCell"/>
</dbReference>
<keyword evidence="6 7" id="KW-0472">Membrane</keyword>
<feature type="transmembrane region" description="Helical" evidence="7">
    <location>
        <begin position="20"/>
        <end position="42"/>
    </location>
</feature>
<dbReference type="GO" id="GO:0004190">
    <property type="term" value="F:aspartic-type endopeptidase activity"/>
    <property type="evidence" value="ECO:0007669"/>
    <property type="project" value="InterPro"/>
</dbReference>
<dbReference type="InterPro" id="IPR050882">
    <property type="entry name" value="Prepilin_peptidase/N-MTase"/>
</dbReference>
<dbReference type="InterPro" id="IPR000045">
    <property type="entry name" value="Prepilin_IV_endopep_pep"/>
</dbReference>
<feature type="domain" description="Prepilin peptidase A24 N-terminal" evidence="9">
    <location>
        <begin position="30"/>
        <end position="129"/>
    </location>
</feature>